<dbReference type="PROSITE" id="PS01035">
    <property type="entry name" value="PTS_EIIB_TYPE_1_CYS"/>
    <property type="match status" value="1"/>
</dbReference>
<feature type="transmembrane region" description="Helical" evidence="12">
    <location>
        <begin position="380"/>
        <end position="404"/>
    </location>
</feature>
<feature type="active site" description="Phosphocysteine intermediate; for EIIB activity" evidence="11">
    <location>
        <position position="26"/>
    </location>
</feature>
<feature type="transmembrane region" description="Helical" evidence="12">
    <location>
        <begin position="201"/>
        <end position="225"/>
    </location>
</feature>
<dbReference type="Pfam" id="PF02378">
    <property type="entry name" value="PTS_EIIC"/>
    <property type="match status" value="1"/>
</dbReference>
<dbReference type="InterPro" id="IPR003352">
    <property type="entry name" value="PTS_EIIC"/>
</dbReference>
<dbReference type="Pfam" id="PF00367">
    <property type="entry name" value="PTS_EIIB"/>
    <property type="match status" value="1"/>
</dbReference>
<dbReference type="GO" id="GO:0008982">
    <property type="term" value="F:protein-N(PI)-phosphohistidine-sugar phosphotransferase activity"/>
    <property type="evidence" value="ECO:0007669"/>
    <property type="project" value="InterPro"/>
</dbReference>
<dbReference type="PROSITE" id="PS51103">
    <property type="entry name" value="PTS_EIIC_TYPE_1"/>
    <property type="match status" value="1"/>
</dbReference>
<dbReference type="InterPro" id="IPR001996">
    <property type="entry name" value="PTS_IIB_1"/>
</dbReference>
<dbReference type="InterPro" id="IPR011297">
    <property type="entry name" value="PTS_IIABC_b_glu"/>
</dbReference>
<evidence type="ECO:0000259" key="13">
    <source>
        <dbReference type="PROSITE" id="PS51093"/>
    </source>
</evidence>
<dbReference type="FunFam" id="2.70.70.10:FF:000001">
    <property type="entry name" value="PTS system glucose-specific IIA component"/>
    <property type="match status" value="1"/>
</dbReference>
<evidence type="ECO:0000256" key="3">
    <source>
        <dbReference type="ARBA" id="ARBA00022475"/>
    </source>
</evidence>
<name>R4K7B6_CLOPA</name>
<organism evidence="16 17">
    <name type="scientific">Clostridium pasteurianum BC1</name>
    <dbReference type="NCBI Taxonomy" id="86416"/>
    <lineage>
        <taxon>Bacteria</taxon>
        <taxon>Bacillati</taxon>
        <taxon>Bacillota</taxon>
        <taxon>Clostridia</taxon>
        <taxon>Eubacteriales</taxon>
        <taxon>Clostridiaceae</taxon>
        <taxon>Clostridium</taxon>
    </lineage>
</organism>
<dbReference type="PROSITE" id="PS51098">
    <property type="entry name" value="PTS_EIIB_TYPE_1"/>
    <property type="match status" value="1"/>
</dbReference>
<dbReference type="EMBL" id="CP003261">
    <property type="protein sequence ID" value="AGK98463.1"/>
    <property type="molecule type" value="Genomic_DNA"/>
</dbReference>
<feature type="transmembrane region" description="Helical" evidence="12">
    <location>
        <begin position="113"/>
        <end position="136"/>
    </location>
</feature>
<dbReference type="GO" id="GO:0005886">
    <property type="term" value="C:plasma membrane"/>
    <property type="evidence" value="ECO:0007669"/>
    <property type="project" value="UniProtKB-SubCell"/>
</dbReference>
<dbReference type="NCBIfam" id="TIGR01995">
    <property type="entry name" value="PTS-II-ABC-beta"/>
    <property type="match status" value="1"/>
</dbReference>
<gene>
    <name evidence="16" type="ORF">Clopa_3683</name>
</gene>
<feature type="transmembrane region" description="Helical" evidence="12">
    <location>
        <begin position="246"/>
        <end position="268"/>
    </location>
</feature>
<evidence type="ECO:0000256" key="10">
    <source>
        <dbReference type="ARBA" id="ARBA00023136"/>
    </source>
</evidence>
<reference evidence="16 17" key="1">
    <citation type="submission" date="2012-01" db="EMBL/GenBank/DDBJ databases">
        <title>Complete sequence of chromosome of Clostridium pasteurianum BC1.</title>
        <authorList>
            <consortium name="US DOE Joint Genome Institute"/>
            <person name="Lucas S."/>
            <person name="Han J."/>
            <person name="Lapidus A."/>
            <person name="Cheng J.-F."/>
            <person name="Goodwin L."/>
            <person name="Pitluck S."/>
            <person name="Peters L."/>
            <person name="Mikhailova N."/>
            <person name="Teshima H."/>
            <person name="Detter J.C."/>
            <person name="Han C."/>
            <person name="Tapia R."/>
            <person name="Land M."/>
            <person name="Hauser L."/>
            <person name="Kyrpides N."/>
            <person name="Ivanova N."/>
            <person name="Pagani I."/>
            <person name="Dunn J."/>
            <person name="Taghavi S."/>
            <person name="Francis A."/>
            <person name="van der Lelie D."/>
            <person name="Woyke T."/>
        </authorList>
    </citation>
    <scope>NUCLEOTIDE SEQUENCE [LARGE SCALE GENOMIC DNA]</scope>
    <source>
        <strain evidence="16 17">BC1</strain>
    </source>
</reference>
<dbReference type="PROSITE" id="PS51093">
    <property type="entry name" value="PTS_EIIA_TYPE_1"/>
    <property type="match status" value="1"/>
</dbReference>
<dbReference type="GO" id="GO:0015771">
    <property type="term" value="P:trehalose transport"/>
    <property type="evidence" value="ECO:0007669"/>
    <property type="project" value="TreeGrafter"/>
</dbReference>
<dbReference type="InterPro" id="IPR018113">
    <property type="entry name" value="PTrfase_EIIB_Cys"/>
</dbReference>
<keyword evidence="8" id="KW-0418">Kinase</keyword>
<dbReference type="NCBIfam" id="TIGR00830">
    <property type="entry name" value="PTBA"/>
    <property type="match status" value="1"/>
</dbReference>
<dbReference type="PATRIC" id="fig|86416.3.peg.3684"/>
<dbReference type="RefSeq" id="WP_015616746.1">
    <property type="nucleotide sequence ID" value="NC_021182.1"/>
</dbReference>
<keyword evidence="17" id="KW-1185">Reference proteome</keyword>
<evidence type="ECO:0000313" key="17">
    <source>
        <dbReference type="Proteomes" id="UP000013523"/>
    </source>
</evidence>
<keyword evidence="4" id="KW-0762">Sugar transport</keyword>
<dbReference type="AlphaFoldDB" id="R4K7B6"/>
<keyword evidence="5" id="KW-0808">Transferase</keyword>
<dbReference type="SUPFAM" id="SSF51261">
    <property type="entry name" value="Duplicated hybrid motif"/>
    <property type="match status" value="1"/>
</dbReference>
<keyword evidence="9 12" id="KW-1133">Transmembrane helix</keyword>
<dbReference type="eggNOG" id="COG1263">
    <property type="taxonomic scope" value="Bacteria"/>
</dbReference>
<sequence length="622" mass="67221">MDFKQLAKDVVEQIGGISNISQVRNCSTRLRFDLKDYSLVNEDKLKKIKGVAGVVNKGGQFQVIIGTEVAHVREEIEKLGSIVQGDKGVGQKGDKGGVINTVLDVICGSVTPVIPAFIAGGLFKAVLSLFVLFNLVSKTDQTYVLMNTIADATFYFMPILVAYAASKKFNCSTILSMTVAAILLHPNLIALRTAAKPVHFFNIPVVMANYSSSIIPSILAVWFLSYVERFAERVTPKIVKVFVKPLLILAIVAPVTLIVLGPIGSIIGNGLTNVFIFLDGIGTWIVPTLIGFVYPLLVMTGMHWSLMPIFLQQIAKQGYETLSGPGALASNTAQAAASLCVAIKTKNIEKRQLASSVGLTALMGITEPAMFGVTLTNKKILACVMAGGGIGGFFAGITHLVRYAPGGASVETLPLYIGANPMNFIYAILTVIISFVCTFVFTWIFGYREDKVSEVEKVDNVSEIQNIKVPYVNGDVIIHSPVKGKIVDISEVPDPVFAEKMMGEGVAILPESDIICSPVKGRVLQVFETKHAVALKSDDDLEIIIHIGLETVNLKGEGFQVLVKEGDEVNIGKELVKVDLQFLKNKGINPITSVIIVNHENRIITKSLGDKNIEDSIMQIAN</sequence>
<dbReference type="InterPro" id="IPR036878">
    <property type="entry name" value="Glu_permease_IIB"/>
</dbReference>
<evidence type="ECO:0000256" key="6">
    <source>
        <dbReference type="ARBA" id="ARBA00022683"/>
    </source>
</evidence>
<evidence type="ECO:0000256" key="11">
    <source>
        <dbReference type="PROSITE-ProRule" id="PRU00421"/>
    </source>
</evidence>
<dbReference type="CDD" id="cd00212">
    <property type="entry name" value="PTS_IIB_glc"/>
    <property type="match status" value="1"/>
</dbReference>
<dbReference type="HOGENOM" id="CLU_012312_2_1_9"/>
<keyword evidence="7 12" id="KW-0812">Transmembrane</keyword>
<dbReference type="STRING" id="86416.Clopa_3683"/>
<evidence type="ECO:0000256" key="9">
    <source>
        <dbReference type="ARBA" id="ARBA00022989"/>
    </source>
</evidence>
<dbReference type="Proteomes" id="UP000013523">
    <property type="component" value="Chromosome"/>
</dbReference>
<evidence type="ECO:0000256" key="8">
    <source>
        <dbReference type="ARBA" id="ARBA00022777"/>
    </source>
</evidence>
<evidence type="ECO:0000256" key="4">
    <source>
        <dbReference type="ARBA" id="ARBA00022597"/>
    </source>
</evidence>
<feature type="transmembrane region" description="Helical" evidence="12">
    <location>
        <begin position="274"/>
        <end position="297"/>
    </location>
</feature>
<feature type="transmembrane region" description="Helical" evidence="12">
    <location>
        <begin position="424"/>
        <end position="447"/>
    </location>
</feature>
<dbReference type="SUPFAM" id="SSF55604">
    <property type="entry name" value="Glucose permease domain IIB"/>
    <property type="match status" value="1"/>
</dbReference>
<comment type="subcellular location">
    <subcellularLocation>
        <location evidence="1">Cell membrane</location>
        <topology evidence="1">Multi-pass membrane protein</topology>
    </subcellularLocation>
</comment>
<dbReference type="InterPro" id="IPR013013">
    <property type="entry name" value="PTS_EIIC_1"/>
</dbReference>
<feature type="transmembrane region" description="Helical" evidence="12">
    <location>
        <begin position="142"/>
        <end position="162"/>
    </location>
</feature>
<keyword evidence="10 12" id="KW-0472">Membrane</keyword>
<dbReference type="InterPro" id="IPR011055">
    <property type="entry name" value="Dup_hybrid_motif"/>
</dbReference>
<accession>R4K7B6</accession>
<dbReference type="Gene3D" id="3.30.1360.60">
    <property type="entry name" value="Glucose permease domain IIB"/>
    <property type="match status" value="1"/>
</dbReference>
<dbReference type="GO" id="GO:0090589">
    <property type="term" value="F:protein-phosphocysteine-trehalose phosphotransferase system transporter activity"/>
    <property type="evidence" value="ECO:0007669"/>
    <property type="project" value="TreeGrafter"/>
</dbReference>
<evidence type="ECO:0000256" key="12">
    <source>
        <dbReference type="SAM" id="Phobius"/>
    </source>
</evidence>
<dbReference type="OrthoDB" id="92465at2"/>
<dbReference type="InterPro" id="IPR001127">
    <property type="entry name" value="PTS_EIIA_1_perm"/>
</dbReference>
<feature type="transmembrane region" description="Helical" evidence="12">
    <location>
        <begin position="174"/>
        <end position="195"/>
    </location>
</feature>
<proteinExistence type="predicted"/>
<evidence type="ECO:0000259" key="15">
    <source>
        <dbReference type="PROSITE" id="PS51103"/>
    </source>
</evidence>
<dbReference type="InterPro" id="IPR050558">
    <property type="entry name" value="PTS_Sugar-Specific_Components"/>
</dbReference>
<dbReference type="eggNOG" id="COG2190">
    <property type="taxonomic scope" value="Bacteria"/>
</dbReference>
<dbReference type="Pfam" id="PF00358">
    <property type="entry name" value="PTS_EIIA_1"/>
    <property type="match status" value="1"/>
</dbReference>
<evidence type="ECO:0000256" key="2">
    <source>
        <dbReference type="ARBA" id="ARBA00022448"/>
    </source>
</evidence>
<feature type="domain" description="PTS EIIC type-1" evidence="15">
    <location>
        <begin position="104"/>
        <end position="457"/>
    </location>
</feature>
<keyword evidence="6" id="KW-0598">Phosphotransferase system</keyword>
<feature type="domain" description="PTS EIIA type-1" evidence="13">
    <location>
        <begin position="494"/>
        <end position="598"/>
    </location>
</feature>
<dbReference type="Gene3D" id="2.70.70.10">
    <property type="entry name" value="Glucose Permease (Domain IIA)"/>
    <property type="match status" value="1"/>
</dbReference>
<dbReference type="PANTHER" id="PTHR30175:SF1">
    <property type="entry name" value="PTS SYSTEM ARBUTIN-, CELLOBIOSE-, AND SALICIN-SPECIFIC EIIBC COMPONENT-RELATED"/>
    <property type="match status" value="1"/>
</dbReference>
<evidence type="ECO:0000259" key="14">
    <source>
        <dbReference type="PROSITE" id="PS51098"/>
    </source>
</evidence>
<dbReference type="GO" id="GO:0016301">
    <property type="term" value="F:kinase activity"/>
    <property type="evidence" value="ECO:0007669"/>
    <property type="project" value="UniProtKB-KW"/>
</dbReference>
<dbReference type="PANTHER" id="PTHR30175">
    <property type="entry name" value="PHOSPHOTRANSFERASE SYSTEM TRANSPORT PROTEIN"/>
    <property type="match status" value="1"/>
</dbReference>
<keyword evidence="2" id="KW-0813">Transport</keyword>
<protein>
    <submittedName>
        <fullName evidence="16">PTS system, beta-glucoside-specific IIABC component</fullName>
    </submittedName>
</protein>
<dbReference type="FunFam" id="3.30.1360.60:FF:000001">
    <property type="entry name" value="PTS system glucose-specific IIBC component PtsG"/>
    <property type="match status" value="1"/>
</dbReference>
<keyword evidence="3" id="KW-1003">Cell membrane</keyword>
<evidence type="ECO:0000256" key="1">
    <source>
        <dbReference type="ARBA" id="ARBA00004651"/>
    </source>
</evidence>
<evidence type="ECO:0000313" key="16">
    <source>
        <dbReference type="EMBL" id="AGK98463.1"/>
    </source>
</evidence>
<feature type="domain" description="PTS EIIB type-1" evidence="14">
    <location>
        <begin position="4"/>
        <end position="86"/>
    </location>
</feature>
<dbReference type="KEGG" id="cpas:Clopa_3683"/>
<dbReference type="GO" id="GO:0009401">
    <property type="term" value="P:phosphoenolpyruvate-dependent sugar phosphotransferase system"/>
    <property type="evidence" value="ECO:0007669"/>
    <property type="project" value="UniProtKB-KW"/>
</dbReference>
<evidence type="ECO:0000256" key="7">
    <source>
        <dbReference type="ARBA" id="ARBA00022692"/>
    </source>
</evidence>
<evidence type="ECO:0000256" key="5">
    <source>
        <dbReference type="ARBA" id="ARBA00022679"/>
    </source>
</evidence>